<gene>
    <name evidence="1" type="ORF">TorRG33x02_093910</name>
</gene>
<organism evidence="1 2">
    <name type="scientific">Trema orientale</name>
    <name type="common">Charcoal tree</name>
    <name type="synonym">Celtis orientalis</name>
    <dbReference type="NCBI Taxonomy" id="63057"/>
    <lineage>
        <taxon>Eukaryota</taxon>
        <taxon>Viridiplantae</taxon>
        <taxon>Streptophyta</taxon>
        <taxon>Embryophyta</taxon>
        <taxon>Tracheophyta</taxon>
        <taxon>Spermatophyta</taxon>
        <taxon>Magnoliopsida</taxon>
        <taxon>eudicotyledons</taxon>
        <taxon>Gunneridae</taxon>
        <taxon>Pentapetalae</taxon>
        <taxon>rosids</taxon>
        <taxon>fabids</taxon>
        <taxon>Rosales</taxon>
        <taxon>Cannabaceae</taxon>
        <taxon>Trema</taxon>
    </lineage>
</organism>
<keyword evidence="2" id="KW-1185">Reference proteome</keyword>
<evidence type="ECO:0000313" key="1">
    <source>
        <dbReference type="EMBL" id="PON94878.1"/>
    </source>
</evidence>
<sequence length="82" mass="9305">MAQNFGPLQKFYNNKGLEWALKKKGQVGPARRTEIFKPSPILGSGRAQLKPVGHDNGLPPLIKCICLYFLDQQVSRWMPHLM</sequence>
<dbReference type="InParanoid" id="A0A2P5FAS2"/>
<accession>A0A2P5FAS2</accession>
<comment type="caution">
    <text evidence="1">The sequence shown here is derived from an EMBL/GenBank/DDBJ whole genome shotgun (WGS) entry which is preliminary data.</text>
</comment>
<reference evidence="2" key="1">
    <citation type="submission" date="2016-06" db="EMBL/GenBank/DDBJ databases">
        <title>Parallel loss of symbiosis genes in relatives of nitrogen-fixing non-legume Parasponia.</title>
        <authorList>
            <person name="Van Velzen R."/>
            <person name="Holmer R."/>
            <person name="Bu F."/>
            <person name="Rutten L."/>
            <person name="Van Zeijl A."/>
            <person name="Liu W."/>
            <person name="Santuari L."/>
            <person name="Cao Q."/>
            <person name="Sharma T."/>
            <person name="Shen D."/>
            <person name="Roswanjaya Y."/>
            <person name="Wardhani T."/>
            <person name="Kalhor M.S."/>
            <person name="Jansen J."/>
            <person name="Van den Hoogen J."/>
            <person name="Gungor B."/>
            <person name="Hartog M."/>
            <person name="Hontelez J."/>
            <person name="Verver J."/>
            <person name="Yang W.-C."/>
            <person name="Schijlen E."/>
            <person name="Repin R."/>
            <person name="Schilthuizen M."/>
            <person name="Schranz E."/>
            <person name="Heidstra R."/>
            <person name="Miyata K."/>
            <person name="Fedorova E."/>
            <person name="Kohlen W."/>
            <person name="Bisseling T."/>
            <person name="Smit S."/>
            <person name="Geurts R."/>
        </authorList>
    </citation>
    <scope>NUCLEOTIDE SEQUENCE [LARGE SCALE GENOMIC DNA]</scope>
    <source>
        <strain evidence="2">cv. RG33-2</strain>
    </source>
</reference>
<dbReference type="EMBL" id="JXTC01000048">
    <property type="protein sequence ID" value="PON94878.1"/>
    <property type="molecule type" value="Genomic_DNA"/>
</dbReference>
<dbReference type="AlphaFoldDB" id="A0A2P5FAS2"/>
<name>A0A2P5FAS2_TREOI</name>
<dbReference type="Proteomes" id="UP000237000">
    <property type="component" value="Unassembled WGS sequence"/>
</dbReference>
<evidence type="ECO:0000313" key="2">
    <source>
        <dbReference type="Proteomes" id="UP000237000"/>
    </source>
</evidence>
<proteinExistence type="predicted"/>
<protein>
    <submittedName>
        <fullName evidence="1">Uncharacterized protein</fullName>
    </submittedName>
</protein>